<sequence>MAFGTTKNVSDRNSTRLSSRLLPSTSLLALAISSAISGVHAQEIQTPDRDITDIEKIVVIGEKANRSLKDSTTSISVLTEEAINNTQYKSVSDAISDIANVVVPSGSLPDIRGVSGNGAAGGFNSISGGANGRVMTLIDGVSQPFVADLSGDSGMWDLQQIEVYRGPQSTSNGRNSIGGAVYIKTNDPSQEWEGAARIGYRNNDQYIDTAGVISGPLIEDKLVFRLSVQNLNADTITDGEGYESNSPDYDIDKIETQRVRGKLLWTPNDDLSFTLSHTYNNEEGDTGRVYYALENLEEYNRIYFRDISTTASTTALNTQYSISDNMSFDLLVSYMDYEWGFDTYEASDDAEQTLVFDETNVTVDAKINFALPNNNIDGFVGLYYFEREQDILSTGAYPYYGSDESESIAIYGETTFALSDKLNIIAGVRVERESQSRHFVYEPIDSNLDDDTNIFLPKFVVQYAFTPQTTLAFSARKGYNAGGGALNFTAQEYYYYEEEKVNTFELSSRTQFENGTGFISANIFYNDYDGFQALSSTRFITNMPSVATYGAELEVHANVTDSIEVNAGMGLLHSDIKDAGEDYTDAQGNELNSAPSFNANVGAKYWVTDAISVGGSVRYIGEYFGDFTNTAERVAGDYTIARFTANYTSDNWLLTAYLDNAFDETALVSQEPDSARYPGGYAAVVDPRTVGVSATYRF</sequence>
<evidence type="ECO:0000259" key="15">
    <source>
        <dbReference type="Pfam" id="PF07715"/>
    </source>
</evidence>
<dbReference type="PROSITE" id="PS52016">
    <property type="entry name" value="TONB_DEPENDENT_REC_3"/>
    <property type="match status" value="1"/>
</dbReference>
<dbReference type="EMBL" id="JAUOQI010000006">
    <property type="protein sequence ID" value="MDO6577892.1"/>
    <property type="molecule type" value="Genomic_DNA"/>
</dbReference>
<dbReference type="PANTHER" id="PTHR32552:SF81">
    <property type="entry name" value="TONB-DEPENDENT OUTER MEMBRANE RECEPTOR"/>
    <property type="match status" value="1"/>
</dbReference>
<evidence type="ECO:0000256" key="5">
    <source>
        <dbReference type="ARBA" id="ARBA00022692"/>
    </source>
</evidence>
<keyword evidence="7" id="KW-0406">Ion transport</keyword>
<keyword evidence="8 12" id="KW-0798">TonB box</keyword>
<organism evidence="16 17">
    <name type="scientific">Alteromonas stellipolaris</name>
    <dbReference type="NCBI Taxonomy" id="233316"/>
    <lineage>
        <taxon>Bacteria</taxon>
        <taxon>Pseudomonadati</taxon>
        <taxon>Pseudomonadota</taxon>
        <taxon>Gammaproteobacteria</taxon>
        <taxon>Alteromonadales</taxon>
        <taxon>Alteromonadaceae</taxon>
        <taxon>Alteromonas/Salinimonas group</taxon>
        <taxon>Alteromonas</taxon>
    </lineage>
</organism>
<accession>A0AAW7Z6K3</accession>
<dbReference type="GO" id="GO:0006826">
    <property type="term" value="P:iron ion transport"/>
    <property type="evidence" value="ECO:0007669"/>
    <property type="project" value="UniProtKB-KW"/>
</dbReference>
<dbReference type="PANTHER" id="PTHR32552">
    <property type="entry name" value="FERRICHROME IRON RECEPTOR-RELATED"/>
    <property type="match status" value="1"/>
</dbReference>
<dbReference type="InterPro" id="IPR039426">
    <property type="entry name" value="TonB-dep_rcpt-like"/>
</dbReference>
<evidence type="ECO:0000313" key="17">
    <source>
        <dbReference type="Proteomes" id="UP001170717"/>
    </source>
</evidence>
<keyword evidence="4" id="KW-0410">Iron transport</keyword>
<feature type="domain" description="TonB-dependent receptor plug" evidence="15">
    <location>
        <begin position="68"/>
        <end position="180"/>
    </location>
</feature>
<dbReference type="InterPro" id="IPR000531">
    <property type="entry name" value="Beta-barrel_TonB"/>
</dbReference>
<comment type="similarity">
    <text evidence="11 12">Belongs to the TonB-dependent receptor family.</text>
</comment>
<gene>
    <name evidence="16" type="ORF">Q4527_10840</name>
</gene>
<dbReference type="SUPFAM" id="SSF56935">
    <property type="entry name" value="Porins"/>
    <property type="match status" value="1"/>
</dbReference>
<keyword evidence="16" id="KW-0675">Receptor</keyword>
<dbReference type="Pfam" id="PF07715">
    <property type="entry name" value="Plug"/>
    <property type="match status" value="1"/>
</dbReference>
<evidence type="ECO:0000256" key="1">
    <source>
        <dbReference type="ARBA" id="ARBA00004571"/>
    </source>
</evidence>
<dbReference type="Proteomes" id="UP001170717">
    <property type="component" value="Unassembled WGS sequence"/>
</dbReference>
<dbReference type="RefSeq" id="WP_082604864.1">
    <property type="nucleotide sequence ID" value="NZ_CP013926.1"/>
</dbReference>
<protein>
    <submittedName>
        <fullName evidence="16">TonB-dependent receptor</fullName>
    </submittedName>
</protein>
<evidence type="ECO:0000256" key="6">
    <source>
        <dbReference type="ARBA" id="ARBA00023004"/>
    </source>
</evidence>
<evidence type="ECO:0000256" key="2">
    <source>
        <dbReference type="ARBA" id="ARBA00022448"/>
    </source>
</evidence>
<comment type="subcellular location">
    <subcellularLocation>
        <location evidence="1 11">Cell outer membrane</location>
        <topology evidence="1 11">Multi-pass membrane protein</topology>
    </subcellularLocation>
</comment>
<name>A0AAW7Z6K3_9ALTE</name>
<keyword evidence="2 11" id="KW-0813">Transport</keyword>
<feature type="domain" description="TonB-dependent receptor-like beta-barrel" evidence="14">
    <location>
        <begin position="244"/>
        <end position="660"/>
    </location>
</feature>
<keyword evidence="13" id="KW-0732">Signal</keyword>
<comment type="caution">
    <text evidence="16">The sequence shown here is derived from an EMBL/GenBank/DDBJ whole genome shotgun (WGS) entry which is preliminary data.</text>
</comment>
<keyword evidence="10 11" id="KW-0998">Cell outer membrane</keyword>
<dbReference type="Gene3D" id="2.40.170.20">
    <property type="entry name" value="TonB-dependent receptor, beta-barrel domain"/>
    <property type="match status" value="1"/>
</dbReference>
<evidence type="ECO:0000256" key="12">
    <source>
        <dbReference type="RuleBase" id="RU003357"/>
    </source>
</evidence>
<keyword evidence="9 11" id="KW-0472">Membrane</keyword>
<keyword evidence="6" id="KW-0408">Iron</keyword>
<proteinExistence type="inferred from homology"/>
<evidence type="ECO:0000256" key="13">
    <source>
        <dbReference type="SAM" id="SignalP"/>
    </source>
</evidence>
<evidence type="ECO:0000259" key="14">
    <source>
        <dbReference type="Pfam" id="PF00593"/>
    </source>
</evidence>
<dbReference type="GO" id="GO:0009279">
    <property type="term" value="C:cell outer membrane"/>
    <property type="evidence" value="ECO:0007669"/>
    <property type="project" value="UniProtKB-SubCell"/>
</dbReference>
<evidence type="ECO:0000256" key="10">
    <source>
        <dbReference type="ARBA" id="ARBA00023237"/>
    </source>
</evidence>
<evidence type="ECO:0000256" key="8">
    <source>
        <dbReference type="ARBA" id="ARBA00023077"/>
    </source>
</evidence>
<evidence type="ECO:0000313" key="16">
    <source>
        <dbReference type="EMBL" id="MDO6577892.1"/>
    </source>
</evidence>
<keyword evidence="5 11" id="KW-0812">Transmembrane</keyword>
<evidence type="ECO:0000256" key="3">
    <source>
        <dbReference type="ARBA" id="ARBA00022452"/>
    </source>
</evidence>
<dbReference type="AlphaFoldDB" id="A0AAW7Z6K3"/>
<reference evidence="16" key="1">
    <citation type="submission" date="2023-07" db="EMBL/GenBank/DDBJ databases">
        <title>Genome content predicts the carbon catabolic preferences of heterotrophic bacteria.</title>
        <authorList>
            <person name="Gralka M."/>
        </authorList>
    </citation>
    <scope>NUCLEOTIDE SEQUENCE</scope>
    <source>
        <strain evidence="16">F2M12</strain>
    </source>
</reference>
<evidence type="ECO:0000256" key="7">
    <source>
        <dbReference type="ARBA" id="ARBA00023065"/>
    </source>
</evidence>
<feature type="chain" id="PRO_5043353282" evidence="13">
    <location>
        <begin position="42"/>
        <end position="698"/>
    </location>
</feature>
<evidence type="ECO:0000256" key="9">
    <source>
        <dbReference type="ARBA" id="ARBA00023136"/>
    </source>
</evidence>
<keyword evidence="3 11" id="KW-1134">Transmembrane beta strand</keyword>
<dbReference type="InterPro" id="IPR036942">
    <property type="entry name" value="Beta-barrel_TonB_sf"/>
</dbReference>
<evidence type="ECO:0000256" key="11">
    <source>
        <dbReference type="PROSITE-ProRule" id="PRU01360"/>
    </source>
</evidence>
<evidence type="ECO:0000256" key="4">
    <source>
        <dbReference type="ARBA" id="ARBA00022496"/>
    </source>
</evidence>
<dbReference type="Pfam" id="PF00593">
    <property type="entry name" value="TonB_dep_Rec_b-barrel"/>
    <property type="match status" value="1"/>
</dbReference>
<dbReference type="InterPro" id="IPR012910">
    <property type="entry name" value="Plug_dom"/>
</dbReference>
<feature type="signal peptide" evidence="13">
    <location>
        <begin position="1"/>
        <end position="41"/>
    </location>
</feature>